<evidence type="ECO:0000313" key="2">
    <source>
        <dbReference type="Proteomes" id="UP000053477"/>
    </source>
</evidence>
<reference evidence="1 2" key="1">
    <citation type="submission" date="2015-04" db="EMBL/GenBank/DDBJ databases">
        <title>Complete genome sequence of Schizopora paradoxa KUC8140, a cosmopolitan wood degrader in East Asia.</title>
        <authorList>
            <consortium name="DOE Joint Genome Institute"/>
            <person name="Min B."/>
            <person name="Park H."/>
            <person name="Jang Y."/>
            <person name="Kim J.-J."/>
            <person name="Kim K.H."/>
            <person name="Pangilinan J."/>
            <person name="Lipzen A."/>
            <person name="Riley R."/>
            <person name="Grigoriev I.V."/>
            <person name="Spatafora J.W."/>
            <person name="Choi I.-G."/>
        </authorList>
    </citation>
    <scope>NUCLEOTIDE SEQUENCE [LARGE SCALE GENOMIC DNA]</scope>
    <source>
        <strain evidence="1 2">KUC8140</strain>
    </source>
</reference>
<proteinExistence type="predicted"/>
<dbReference type="EMBL" id="KQ086106">
    <property type="protein sequence ID" value="KLO08101.1"/>
    <property type="molecule type" value="Genomic_DNA"/>
</dbReference>
<accession>A0A0H2RTF0</accession>
<name>A0A0H2RTF0_9AGAM</name>
<evidence type="ECO:0000313" key="1">
    <source>
        <dbReference type="EMBL" id="KLO08101.1"/>
    </source>
</evidence>
<sequence>MLKVPRTALRVRENLQRATGKGFPDDMEIEDEKTLVPVLLVFVTCTGYVLVAICAESPIEEQAMITSTPNSPAYFRILSPRST</sequence>
<protein>
    <submittedName>
        <fullName evidence="1">Uncharacterized protein</fullName>
    </submittedName>
</protein>
<dbReference type="InParanoid" id="A0A0H2RTF0"/>
<keyword evidence="2" id="KW-1185">Reference proteome</keyword>
<gene>
    <name evidence="1" type="ORF">SCHPADRAFT_944718</name>
</gene>
<dbReference type="AlphaFoldDB" id="A0A0H2RTF0"/>
<organism evidence="1 2">
    <name type="scientific">Schizopora paradoxa</name>
    <dbReference type="NCBI Taxonomy" id="27342"/>
    <lineage>
        <taxon>Eukaryota</taxon>
        <taxon>Fungi</taxon>
        <taxon>Dikarya</taxon>
        <taxon>Basidiomycota</taxon>
        <taxon>Agaricomycotina</taxon>
        <taxon>Agaricomycetes</taxon>
        <taxon>Hymenochaetales</taxon>
        <taxon>Schizoporaceae</taxon>
        <taxon>Schizopora</taxon>
    </lineage>
</organism>
<dbReference type="Proteomes" id="UP000053477">
    <property type="component" value="Unassembled WGS sequence"/>
</dbReference>